<name>A0AA35NPP2_SACK1</name>
<dbReference type="EMBL" id="OX365897">
    <property type="protein sequence ID" value="CAI4055661.1"/>
    <property type="molecule type" value="Genomic_DNA"/>
</dbReference>
<reference evidence="1" key="1">
    <citation type="submission" date="2022-10" db="EMBL/GenBank/DDBJ databases">
        <authorList>
            <person name="Byrne P K."/>
        </authorList>
    </citation>
    <scope>NUCLEOTIDE SEQUENCE</scope>
    <source>
        <strain evidence="1">IFO1802</strain>
    </source>
</reference>
<proteinExistence type="predicted"/>
<accession>A0AA35NPP2</accession>
<gene>
    <name evidence="1" type="primary">SKDI02G2580</name>
    <name evidence="1" type="ORF">SKDI_02G2580</name>
</gene>
<evidence type="ECO:0000313" key="1">
    <source>
        <dbReference type="EMBL" id="CAI4055661.1"/>
    </source>
</evidence>
<keyword evidence="2" id="KW-1185">Reference proteome</keyword>
<dbReference type="OrthoDB" id="4052031at2759"/>
<sequence length="609" mass="69873">MSNLGDTVEGNDTKRARFSSFAFASDNGILQKNNTLRNWFLKPTADYKGECGGKAENSINDAKPNDKNSQSSIEEKKLGRKVRAFFRQTNSSKDGGMSEDEEDASFWRKASNKGPKKEESPADRERQRGSFTKKIRNSIFKHPINGNEKDYNDEKNLLLPVEFSSDDENASHFTDANSHIIQSKSPEKLPSRNQSPTKGTNNKGQSKEYGSMFEEDSDGDEFSPDTPPENVLEGPYKFVFQTPNTFTSQPQPSVGEDFHNGGRYVIEYLSKRLTALNIEIDFESGRKADIFSEKELHRTSEKIIESIANEISTNETRKKGEQDELEKVKLENSRLSKFKHEHSLQKQEIISLKTKLESTNKKNNDLIIEMEKLKGNTPNERRKDYIFTDENENGDVIKSNTEPGVLKLNVNETSAKPQEAKAKPLKYLPRETRNNETRLRYLEKKISGLEKSLEKKKRQMKTNDVRIDLNKFTVDQFLNLLKSLNAVLQFHNVYGNNLKDYNDDIIKIETYCSVLNTNDCFEEPSLRLQENSFKRQLSPLFSNVNFSLIDQLTMNFKFYERSANFQKETIGGLRIMLEEKDNYIKTLMQHLKKKAGTKLIKDSKNVAST</sequence>
<dbReference type="Proteomes" id="UP001162087">
    <property type="component" value="Chromosome 2"/>
</dbReference>
<evidence type="ECO:0000313" key="2">
    <source>
        <dbReference type="Proteomes" id="UP001162087"/>
    </source>
</evidence>
<organism evidence="1 2">
    <name type="scientific">Saccharomyces kudriavzevii (strain ATCC MYA-4449 / AS 2.2408 / CBS 8840 / NBRC 1802 / NCYC 2889)</name>
    <name type="common">Yeast</name>
    <dbReference type="NCBI Taxonomy" id="226230"/>
    <lineage>
        <taxon>Eukaryota</taxon>
        <taxon>Fungi</taxon>
        <taxon>Dikarya</taxon>
        <taxon>Ascomycota</taxon>
        <taxon>Saccharomycotina</taxon>
        <taxon>Saccharomycetes</taxon>
        <taxon>Saccharomycetales</taxon>
        <taxon>Saccharomycetaceae</taxon>
        <taxon>Saccharomyces</taxon>
    </lineage>
</organism>
<protein>
    <submittedName>
        <fullName evidence="1">Uncharacterized protein</fullName>
    </submittedName>
</protein>